<feature type="region of interest" description="Disordered" evidence="2">
    <location>
        <begin position="411"/>
        <end position="466"/>
    </location>
</feature>
<dbReference type="PROSITE" id="PS51257">
    <property type="entry name" value="PROKAR_LIPOPROTEIN"/>
    <property type="match status" value="1"/>
</dbReference>
<comment type="caution">
    <text evidence="5">The sequence shown here is derived from an EMBL/GenBank/DDBJ whole genome shotgun (WGS) entry which is preliminary data.</text>
</comment>
<dbReference type="Pfam" id="PF13205">
    <property type="entry name" value="Big_5"/>
    <property type="match status" value="1"/>
</dbReference>
<dbReference type="RefSeq" id="WP_202855632.1">
    <property type="nucleotide sequence ID" value="NZ_JAEUGD010000023.1"/>
</dbReference>
<proteinExistence type="predicted"/>
<feature type="compositionally biased region" description="Polar residues" evidence="2">
    <location>
        <begin position="413"/>
        <end position="427"/>
    </location>
</feature>
<gene>
    <name evidence="5" type="ORF">JMN32_07195</name>
</gene>
<dbReference type="Proteomes" id="UP000614216">
    <property type="component" value="Unassembled WGS sequence"/>
</dbReference>
<dbReference type="InterPro" id="IPR032812">
    <property type="entry name" value="SbsA_Ig"/>
</dbReference>
<accession>A0A937KAW2</accession>
<evidence type="ECO:0000313" key="6">
    <source>
        <dbReference type="Proteomes" id="UP000614216"/>
    </source>
</evidence>
<organism evidence="5 6">
    <name type="scientific">Fulvivirga marina</name>
    <dbReference type="NCBI Taxonomy" id="2494733"/>
    <lineage>
        <taxon>Bacteria</taxon>
        <taxon>Pseudomonadati</taxon>
        <taxon>Bacteroidota</taxon>
        <taxon>Cytophagia</taxon>
        <taxon>Cytophagales</taxon>
        <taxon>Fulvivirgaceae</taxon>
        <taxon>Fulvivirga</taxon>
    </lineage>
</organism>
<protein>
    <submittedName>
        <fullName evidence="5">Ig-like domain-containing protein</fullName>
    </submittedName>
</protein>
<evidence type="ECO:0000256" key="2">
    <source>
        <dbReference type="SAM" id="MobiDB-lite"/>
    </source>
</evidence>
<keyword evidence="6" id="KW-1185">Reference proteome</keyword>
<reference evidence="5" key="1">
    <citation type="submission" date="2021-01" db="EMBL/GenBank/DDBJ databases">
        <title>Fulvivirga kasyanovii gen. nov., sp nov., a novel member of the phylum Bacteroidetes isolated from seawater in a mussel farm.</title>
        <authorList>
            <person name="Zhao L.-H."/>
            <person name="Wang Z.-J."/>
        </authorList>
    </citation>
    <scope>NUCLEOTIDE SEQUENCE</scope>
    <source>
        <strain evidence="5">29W222</strain>
    </source>
</reference>
<sequence length="606" mass="69370">MNRIIFILLVLNIALISACANQTAPTGGDKDETPPVLVSSIPNQGELNFQGNEIILTFDELIKTDNPKEQFLITPRIKDEYDIKYKKNKVIIRFEKPLDDSTTYSINFREGIKDLTEGNPADTLKLAFSTGSYLDSLSISGYVYDLMTNRKAQDITIAIYDAKDTLDIFNSPPVYYTKTNSQGIYNIENLKNSVYKIYALQDKNKNLTLESKSEKYGFISENIHLDSNFSKIDIPIQLLDVRDVELQSSRPSGTTYSIKYNKHLIDYNINSLDSTVHLYSNYTDKTHNTIQLFNDIKYQDSIAISILAKDSLFNEITDTIKIKFEATQRKPADFTAISTIPTIITKTPVFKAELKFNKPVKKINYDSIYLYLDSANIVYFKSKDLNWNQHRDEVTLTYDIDPALFISKPENIASRNRNTQKPSSNADTLKANRRNISDLRQSVNETDKDNQLINKKPSTDKDSTKLKLEEPQQPHFYAAPSTFISAESDSSKRIKEKLSFVKPEELGVLLMDIQTDYKHYFVQLINSKYEVIAEEVNGKTFQFKNIEPSEYRIRILVDSNLNGIWDSGNVKNNQEPEPVIFYKNSEGNEILTLRANWELGPNVISF</sequence>
<dbReference type="SUPFAM" id="SSF49478">
    <property type="entry name" value="Cna protein B-type domain"/>
    <property type="match status" value="1"/>
</dbReference>
<evidence type="ECO:0000313" key="5">
    <source>
        <dbReference type="EMBL" id="MBL6446086.1"/>
    </source>
</evidence>
<keyword evidence="1 3" id="KW-0732">Signal</keyword>
<evidence type="ECO:0000259" key="4">
    <source>
        <dbReference type="Pfam" id="PF13205"/>
    </source>
</evidence>
<dbReference type="AlphaFoldDB" id="A0A937KAW2"/>
<feature type="compositionally biased region" description="Basic and acidic residues" evidence="2">
    <location>
        <begin position="457"/>
        <end position="466"/>
    </location>
</feature>
<feature type="signal peptide" evidence="3">
    <location>
        <begin position="1"/>
        <end position="20"/>
    </location>
</feature>
<evidence type="ECO:0000256" key="1">
    <source>
        <dbReference type="ARBA" id="ARBA00022729"/>
    </source>
</evidence>
<dbReference type="EMBL" id="JAEUGD010000023">
    <property type="protein sequence ID" value="MBL6446086.1"/>
    <property type="molecule type" value="Genomic_DNA"/>
</dbReference>
<evidence type="ECO:0000256" key="3">
    <source>
        <dbReference type="SAM" id="SignalP"/>
    </source>
</evidence>
<feature type="chain" id="PRO_5037274660" evidence="3">
    <location>
        <begin position="21"/>
        <end position="606"/>
    </location>
</feature>
<feature type="domain" description="SbsA Ig-like" evidence="4">
    <location>
        <begin position="31"/>
        <end position="130"/>
    </location>
</feature>
<name>A0A937KAW2_9BACT</name>